<dbReference type="Pfam" id="PF12796">
    <property type="entry name" value="Ank_2"/>
    <property type="match status" value="4"/>
</dbReference>
<dbReference type="AlphaFoldDB" id="A0AA38P1E5"/>
<dbReference type="GO" id="GO:0045944">
    <property type="term" value="P:positive regulation of transcription by RNA polymerase II"/>
    <property type="evidence" value="ECO:0007669"/>
    <property type="project" value="TreeGrafter"/>
</dbReference>
<dbReference type="EMBL" id="MU806542">
    <property type="protein sequence ID" value="KAJ3834366.1"/>
    <property type="molecule type" value="Genomic_DNA"/>
</dbReference>
<dbReference type="InterPro" id="IPR002110">
    <property type="entry name" value="Ankyrin_rpt"/>
</dbReference>
<name>A0AA38P1E5_9AGAR</name>
<dbReference type="PROSITE" id="PS50088">
    <property type="entry name" value="ANK_REPEAT"/>
    <property type="match status" value="5"/>
</dbReference>
<comment type="caution">
    <text evidence="6">The sequence shown here is derived from an EMBL/GenBank/DDBJ whole genome shotgun (WGS) entry which is preliminary data.</text>
</comment>
<sequence>MDKRADGTCEWILRVPAYLKWRKGGNILWIQGKAGSGKTILMTSNIDSLKKTSNSSFVAYHYFDICDKTGIKTGHQGLLWSLLLQLGFQDNKIHPALESLYEISKHGLLNLRPITSQVIDTLMKIIRDLTQKGHWIHIIVDALNECKEMHLVLDLLVEVANFSSVGVMLSSCNHPPKELSCFIISLDNLSLLHEDIIVFLDSQIQIMFKSTTIGAMIKKTFINKTDKGFRYIECQLKLLKAKETLLKIKRLLSDLPKDLKESYAMALEIYKESDYYEDMENLLLWLLYAFEPLHMGQVAAIFSIDLKHSKVQSEMQAFFELEKIVDPILVTMNNANMVQLAHASVQEYLLENYNTSQITKLPNLNAQLGHSIIAQMCLTFLIQQDNYDALDDAESSDSKNRIMFDQYATQYWAAHAQYDGTTSMPYENTVKLVEAFLQEDSRHFTKWQSSYTYNGRRMPEQGQIFSDCNPLQIVAFFGLKEIAQRLLTNNIKTGAYIQNNRLSDIDSVGHAIGTATQAAASGGYKETVQILLEHKADVNALGGFYGTALQAAASGGYKETIELLLRYNANVNAQGGYYGTALQAAASGGHKETIQLLFKYNAKVNTQGGYYGTALQAAASGGYNEVIQLLLKHHAGIDIQAGYYGTALEAAAFGGFKDTVQLLLKYNANANTLGGQFGTALEAAAFSGHKEILEMLLEQNVNINAQGGYYGTALQAAVVKGHKHIIKLLLELHADVNVQGGYYGTALQAAAFLGYREIIEVLLKHNADVNIQRGEYGTALQAAAFEGHIDIVVLLLHHGANVNTQGGYHGTALQAAIFNKHNDVVEVLLEHDANDSSLKY</sequence>
<keyword evidence="1" id="KW-0677">Repeat</keyword>
<feature type="domain" description="GPI inositol-deacylase winged helix" evidence="4">
    <location>
        <begin position="278"/>
        <end position="356"/>
    </location>
</feature>
<dbReference type="GO" id="GO:0000976">
    <property type="term" value="F:transcription cis-regulatory region binding"/>
    <property type="evidence" value="ECO:0007669"/>
    <property type="project" value="TreeGrafter"/>
</dbReference>
<dbReference type="InterPro" id="IPR027417">
    <property type="entry name" value="P-loop_NTPase"/>
</dbReference>
<gene>
    <name evidence="6" type="ORF">F5878DRAFT_362111</name>
</gene>
<dbReference type="Pfam" id="PF24883">
    <property type="entry name" value="NPHP3_N"/>
    <property type="match status" value="1"/>
</dbReference>
<dbReference type="InterPro" id="IPR036770">
    <property type="entry name" value="Ankyrin_rpt-contain_sf"/>
</dbReference>
<dbReference type="InterPro" id="IPR050663">
    <property type="entry name" value="Ankyrin-SOCS_Box"/>
</dbReference>
<proteinExistence type="predicted"/>
<dbReference type="InterPro" id="IPR056884">
    <property type="entry name" value="NPHP3-like_N"/>
</dbReference>
<accession>A0AA38P1E5</accession>
<feature type="repeat" description="ANK" evidence="3">
    <location>
        <begin position="676"/>
        <end position="708"/>
    </location>
</feature>
<feature type="repeat" description="ANK" evidence="3">
    <location>
        <begin position="742"/>
        <end position="774"/>
    </location>
</feature>
<dbReference type="PANTHER" id="PTHR24193:SF125">
    <property type="entry name" value="PROTEIN FEM-1 HOMOLOG CG6966-LIKE PROTEIN"/>
    <property type="match status" value="1"/>
</dbReference>
<dbReference type="PROSITE" id="PS50297">
    <property type="entry name" value="ANK_REP_REGION"/>
    <property type="match status" value="4"/>
</dbReference>
<evidence type="ECO:0000313" key="6">
    <source>
        <dbReference type="EMBL" id="KAJ3834366.1"/>
    </source>
</evidence>
<dbReference type="GO" id="GO:0005634">
    <property type="term" value="C:nucleus"/>
    <property type="evidence" value="ECO:0007669"/>
    <property type="project" value="TreeGrafter"/>
</dbReference>
<organism evidence="6 7">
    <name type="scientific">Lentinula raphanica</name>
    <dbReference type="NCBI Taxonomy" id="153919"/>
    <lineage>
        <taxon>Eukaryota</taxon>
        <taxon>Fungi</taxon>
        <taxon>Dikarya</taxon>
        <taxon>Basidiomycota</taxon>
        <taxon>Agaricomycotina</taxon>
        <taxon>Agaricomycetes</taxon>
        <taxon>Agaricomycetidae</taxon>
        <taxon>Agaricales</taxon>
        <taxon>Marasmiineae</taxon>
        <taxon>Omphalotaceae</taxon>
        <taxon>Lentinula</taxon>
    </lineage>
</organism>
<dbReference type="SUPFAM" id="SSF48403">
    <property type="entry name" value="Ankyrin repeat"/>
    <property type="match status" value="1"/>
</dbReference>
<evidence type="ECO:0000259" key="4">
    <source>
        <dbReference type="Pfam" id="PF22939"/>
    </source>
</evidence>
<feature type="repeat" description="ANK" evidence="3">
    <location>
        <begin position="775"/>
        <end position="807"/>
    </location>
</feature>
<dbReference type="SMART" id="SM00248">
    <property type="entry name" value="ANK"/>
    <property type="match status" value="11"/>
</dbReference>
<evidence type="ECO:0000256" key="3">
    <source>
        <dbReference type="PROSITE-ProRule" id="PRU00023"/>
    </source>
</evidence>
<feature type="repeat" description="ANK" evidence="3">
    <location>
        <begin position="547"/>
        <end position="576"/>
    </location>
</feature>
<evidence type="ECO:0000256" key="1">
    <source>
        <dbReference type="ARBA" id="ARBA00022737"/>
    </source>
</evidence>
<dbReference type="PANTHER" id="PTHR24193">
    <property type="entry name" value="ANKYRIN REPEAT PROTEIN"/>
    <property type="match status" value="1"/>
</dbReference>
<reference evidence="6" key="1">
    <citation type="submission" date="2022-08" db="EMBL/GenBank/DDBJ databases">
        <authorList>
            <consortium name="DOE Joint Genome Institute"/>
            <person name="Min B."/>
            <person name="Riley R."/>
            <person name="Sierra-Patev S."/>
            <person name="Naranjo-Ortiz M."/>
            <person name="Looney B."/>
            <person name="Konkel Z."/>
            <person name="Slot J.C."/>
            <person name="Sakamoto Y."/>
            <person name="Steenwyk J.L."/>
            <person name="Rokas A."/>
            <person name="Carro J."/>
            <person name="Camarero S."/>
            <person name="Ferreira P."/>
            <person name="Molpeceres G."/>
            <person name="Ruiz-Duenas F.J."/>
            <person name="Serrano A."/>
            <person name="Henrissat B."/>
            <person name="Drula E."/>
            <person name="Hughes K.W."/>
            <person name="Mata J.L."/>
            <person name="Ishikawa N.K."/>
            <person name="Vargas-Isla R."/>
            <person name="Ushijima S."/>
            <person name="Smith C.A."/>
            <person name="Ahrendt S."/>
            <person name="Andreopoulos W."/>
            <person name="He G."/>
            <person name="Labutti K."/>
            <person name="Lipzen A."/>
            <person name="Ng V."/>
            <person name="Sandor L."/>
            <person name="Barry K."/>
            <person name="Martinez A.T."/>
            <person name="Xiao Y."/>
            <person name="Gibbons J.G."/>
            <person name="Terashima K."/>
            <person name="Hibbett D.S."/>
            <person name="Grigoriev I.V."/>
        </authorList>
    </citation>
    <scope>NUCLEOTIDE SEQUENCE</scope>
    <source>
        <strain evidence="6">TFB9207</strain>
    </source>
</reference>
<evidence type="ECO:0000259" key="5">
    <source>
        <dbReference type="Pfam" id="PF24883"/>
    </source>
</evidence>
<dbReference type="Pfam" id="PF22939">
    <property type="entry name" value="WHD_GPIID"/>
    <property type="match status" value="1"/>
</dbReference>
<dbReference type="Gene3D" id="1.25.40.20">
    <property type="entry name" value="Ankyrin repeat-containing domain"/>
    <property type="match status" value="3"/>
</dbReference>
<dbReference type="Proteomes" id="UP001163846">
    <property type="component" value="Unassembled WGS sequence"/>
</dbReference>
<feature type="domain" description="Nephrocystin 3-like N-terminal" evidence="5">
    <location>
        <begin position="7"/>
        <end position="163"/>
    </location>
</feature>
<dbReference type="Gene3D" id="3.40.50.300">
    <property type="entry name" value="P-loop containing nucleotide triphosphate hydrolases"/>
    <property type="match status" value="1"/>
</dbReference>
<feature type="repeat" description="ANK" evidence="3">
    <location>
        <begin position="709"/>
        <end position="741"/>
    </location>
</feature>
<keyword evidence="7" id="KW-1185">Reference proteome</keyword>
<keyword evidence="2 3" id="KW-0040">ANK repeat</keyword>
<evidence type="ECO:0000256" key="2">
    <source>
        <dbReference type="ARBA" id="ARBA00023043"/>
    </source>
</evidence>
<evidence type="ECO:0000313" key="7">
    <source>
        <dbReference type="Proteomes" id="UP001163846"/>
    </source>
</evidence>
<dbReference type="InterPro" id="IPR054471">
    <property type="entry name" value="GPIID_WHD"/>
</dbReference>
<protein>
    <submittedName>
        <fullName evidence="6">Ankyrin repeat-containing domain protein</fullName>
    </submittedName>
</protein>